<protein>
    <submittedName>
        <fullName evidence="1">Uncharacterized protein</fullName>
    </submittedName>
</protein>
<reference evidence="1" key="1">
    <citation type="journal article" date="2021" name="Proc. Natl. Acad. Sci. U.S.A.">
        <title>A Catalog of Tens of Thousands of Viruses from Human Metagenomes Reveals Hidden Associations with Chronic Diseases.</title>
        <authorList>
            <person name="Tisza M.J."/>
            <person name="Buck C.B."/>
        </authorList>
    </citation>
    <scope>NUCLEOTIDE SEQUENCE</scope>
    <source>
        <strain evidence="1">CtRQZ5</strain>
    </source>
</reference>
<accession>A0A8S5LXU5</accession>
<evidence type="ECO:0000313" key="1">
    <source>
        <dbReference type="EMBL" id="DAD74746.1"/>
    </source>
</evidence>
<name>A0A8S5LXU5_9CAUD</name>
<dbReference type="EMBL" id="BK014764">
    <property type="protein sequence ID" value="DAD74746.1"/>
    <property type="molecule type" value="Genomic_DNA"/>
</dbReference>
<organism evidence="1">
    <name type="scientific">CrAss-like virus sp. ctRQZ5</name>
    <dbReference type="NCBI Taxonomy" id="2826824"/>
    <lineage>
        <taxon>Viruses</taxon>
        <taxon>Duplodnaviria</taxon>
        <taxon>Heunggongvirae</taxon>
        <taxon>Uroviricota</taxon>
        <taxon>Caudoviricetes</taxon>
        <taxon>Crassvirales</taxon>
    </lineage>
</organism>
<proteinExistence type="predicted"/>
<sequence>MVSSLGIVIIKRNSLSNIIYVIVGIIADGIGNSLSGSKQALSSVGSSAITSTLIYSS</sequence>